<evidence type="ECO:0008006" key="3">
    <source>
        <dbReference type="Google" id="ProtNLM"/>
    </source>
</evidence>
<name>A0AAV4XAN8_CAEEX</name>
<evidence type="ECO:0000313" key="2">
    <source>
        <dbReference type="Proteomes" id="UP001054945"/>
    </source>
</evidence>
<proteinExistence type="predicted"/>
<sequence length="106" mass="12629">MKTNLCSPCLNFALYFFLHVNATRQFRNKYSRNRPHRTWFFLDFAEFHPPFDYIFLIFNQGYGDNYQLLHAGRALRILRFAKMLSLWVAQVIKAGEICQPMGKKSM</sequence>
<keyword evidence="2" id="KW-1185">Reference proteome</keyword>
<dbReference type="Proteomes" id="UP001054945">
    <property type="component" value="Unassembled WGS sequence"/>
</dbReference>
<evidence type="ECO:0000313" key="1">
    <source>
        <dbReference type="EMBL" id="GIY91508.1"/>
    </source>
</evidence>
<reference evidence="1 2" key="1">
    <citation type="submission" date="2021-06" db="EMBL/GenBank/DDBJ databases">
        <title>Caerostris extrusa draft genome.</title>
        <authorList>
            <person name="Kono N."/>
            <person name="Arakawa K."/>
        </authorList>
    </citation>
    <scope>NUCLEOTIDE SEQUENCE [LARGE SCALE GENOMIC DNA]</scope>
</reference>
<protein>
    <recommendedName>
        <fullName evidence="3">Secreted protein</fullName>
    </recommendedName>
</protein>
<dbReference type="EMBL" id="BPLR01017424">
    <property type="protein sequence ID" value="GIY91508.1"/>
    <property type="molecule type" value="Genomic_DNA"/>
</dbReference>
<accession>A0AAV4XAN8</accession>
<gene>
    <name evidence="1" type="ORF">CEXT_565141</name>
</gene>
<comment type="caution">
    <text evidence="1">The sequence shown here is derived from an EMBL/GenBank/DDBJ whole genome shotgun (WGS) entry which is preliminary data.</text>
</comment>
<dbReference type="AlphaFoldDB" id="A0AAV4XAN8"/>
<organism evidence="1 2">
    <name type="scientific">Caerostris extrusa</name>
    <name type="common">Bark spider</name>
    <name type="synonym">Caerostris bankana</name>
    <dbReference type="NCBI Taxonomy" id="172846"/>
    <lineage>
        <taxon>Eukaryota</taxon>
        <taxon>Metazoa</taxon>
        <taxon>Ecdysozoa</taxon>
        <taxon>Arthropoda</taxon>
        <taxon>Chelicerata</taxon>
        <taxon>Arachnida</taxon>
        <taxon>Araneae</taxon>
        <taxon>Araneomorphae</taxon>
        <taxon>Entelegynae</taxon>
        <taxon>Araneoidea</taxon>
        <taxon>Araneidae</taxon>
        <taxon>Caerostris</taxon>
    </lineage>
</organism>